<keyword evidence="2" id="KW-1185">Reference proteome</keyword>
<sequence>MLDLIRMVNATALKLEHTEEKLRQAKEMNDELRTKLINQEMEHAECANEIIEMQDKLRLLEGKNQKLQEIIDSK</sequence>
<accession>A0AC59EWU1</accession>
<evidence type="ECO:0000313" key="2">
    <source>
        <dbReference type="Proteomes" id="UP000204225"/>
    </source>
</evidence>
<name>A0AC59EWU1_9VIRU</name>
<gene>
    <name evidence="1" type="ORF">PGCG_00081</name>
</gene>
<dbReference type="Proteomes" id="UP000204225">
    <property type="component" value="Segment"/>
</dbReference>
<reference evidence="1 2" key="1">
    <citation type="journal article" date="2013" name="Proc. Natl. Acad. Sci. U.S.A.">
        <title>Genome of Phaeocystis globosa virus PgV-16T highlights the common ancestry of the largest known DNA viruses infecting eukaryotes.</title>
        <authorList>
            <person name="Santini S."/>
            <person name="Jeudy S."/>
            <person name="Bartoli J."/>
            <person name="Poirot O."/>
            <person name="Lescot M."/>
            <person name="Abergel C."/>
            <person name="Barbe V."/>
            <person name="Wommack K.E."/>
            <person name="Noordeloos A.A."/>
            <person name="Brussaard C.P."/>
            <person name="Claverie J.M."/>
        </authorList>
    </citation>
    <scope>NUCLEOTIDE SEQUENCE [LARGE SCALE GENOMIC DNA]</scope>
    <source>
        <strain evidence="1 2">16T</strain>
    </source>
</reference>
<protein>
    <submittedName>
        <fullName evidence="1">Uncharacterized protein</fullName>
    </submittedName>
</protein>
<dbReference type="EMBL" id="KC662249">
    <property type="protein sequence ID" value="AGM15393.1"/>
    <property type="molecule type" value="Genomic_DNA"/>
</dbReference>
<proteinExistence type="predicted"/>
<evidence type="ECO:0000313" key="1">
    <source>
        <dbReference type="EMBL" id="AGM15393.1"/>
    </source>
</evidence>
<organism evidence="1 2">
    <name type="scientific">Phaeocystis globosa virus PgV-16T</name>
    <dbReference type="NCBI Taxonomy" id="3071227"/>
    <lineage>
        <taxon>Viruses</taxon>
        <taxon>Varidnaviria</taxon>
        <taxon>Bamfordvirae</taxon>
        <taxon>Nucleocytoviricota</taxon>
        <taxon>Megaviricetes</taxon>
        <taxon>Imitervirales</taxon>
        <taxon>Mesomimiviridae</taxon>
        <taxon>Tethysvirus</taxon>
        <taxon>Tethysvirus hollandense</taxon>
    </lineage>
</organism>